<feature type="domain" description="DUF2786" evidence="1">
    <location>
        <begin position="6"/>
        <end position="42"/>
    </location>
</feature>
<dbReference type="Pfam" id="PF10979">
    <property type="entry name" value="DUF2786"/>
    <property type="match status" value="1"/>
</dbReference>
<dbReference type="KEGG" id="amah:DLM_0771"/>
<feature type="domain" description="DUF7168" evidence="2">
    <location>
        <begin position="49"/>
        <end position="188"/>
    </location>
</feature>
<evidence type="ECO:0000313" key="4">
    <source>
        <dbReference type="Proteomes" id="UP000198290"/>
    </source>
</evidence>
<dbReference type="RefSeq" id="WP_089086448.1">
    <property type="nucleotide sequence ID" value="NZ_AP018823.1"/>
</dbReference>
<evidence type="ECO:0000259" key="2">
    <source>
        <dbReference type="Pfam" id="PF23771"/>
    </source>
</evidence>
<dbReference type="Proteomes" id="UP000198290">
    <property type="component" value="Chromosome"/>
</dbReference>
<dbReference type="Pfam" id="PF23771">
    <property type="entry name" value="DUF7168"/>
    <property type="match status" value="1"/>
</dbReference>
<evidence type="ECO:0000313" key="3">
    <source>
        <dbReference type="EMBL" id="BBF84421.1"/>
    </source>
</evidence>
<sequence>MDKQTAIEKIRKCLALAKSANEHEAAAALRQAQALMRKYGVEDGDILMAEVSEAKVKAGARTKPVKWESQLSTTVATAFGCRKIFVQELKAGYWTFIGCGPAAEIATYAYTVLMRQLRKARSEYQQTHCKRLVPASRTRRADLFCEAWVAGVRRQIEAFAGTQANEEALEVYMAKEYPDLGTLVPRDRQAGKSLRDGDVNARAAGWHAGRQAQLNHGVDNKPLAIGQ</sequence>
<organism evidence="3 4">
    <name type="scientific">Aquitalea magnusonii</name>
    <dbReference type="NCBI Taxonomy" id="332411"/>
    <lineage>
        <taxon>Bacteria</taxon>
        <taxon>Pseudomonadati</taxon>
        <taxon>Pseudomonadota</taxon>
        <taxon>Betaproteobacteria</taxon>
        <taxon>Neisseriales</taxon>
        <taxon>Chromobacteriaceae</taxon>
        <taxon>Aquitalea</taxon>
    </lineage>
</organism>
<name>A0A3G9GDU8_9NEIS</name>
<dbReference type="PIRSF" id="PIRSF028111">
    <property type="entry name" value="UCP028111"/>
    <property type="match status" value="1"/>
</dbReference>
<dbReference type="InterPro" id="IPR016868">
    <property type="entry name" value="Phage_B3_Orf5"/>
</dbReference>
<reference evidence="4" key="1">
    <citation type="journal article" date="2017" name="Biotechnol. Biofuels">
        <title>Evaluation of environmental bacterial communities as a factor affecting the growth of duckweed Lemna minor.</title>
        <authorList>
            <person name="Ishizawa H."/>
            <person name="Kuroda M."/>
            <person name="Morikawa M."/>
            <person name="Ike M."/>
        </authorList>
    </citation>
    <scope>NUCLEOTIDE SEQUENCE [LARGE SCALE GENOMIC DNA]</scope>
    <source>
        <strain evidence="4">H3</strain>
    </source>
</reference>
<protein>
    <submittedName>
        <fullName evidence="3">Uncharacterized protein</fullName>
    </submittedName>
</protein>
<dbReference type="InterPro" id="IPR024498">
    <property type="entry name" value="DUF2786"/>
</dbReference>
<dbReference type="OrthoDB" id="7275531at2"/>
<dbReference type="EMBL" id="AP018823">
    <property type="protein sequence ID" value="BBF84421.1"/>
    <property type="molecule type" value="Genomic_DNA"/>
</dbReference>
<keyword evidence="4" id="KW-1185">Reference proteome</keyword>
<evidence type="ECO:0000259" key="1">
    <source>
        <dbReference type="Pfam" id="PF10979"/>
    </source>
</evidence>
<accession>A0A3G9GDU8</accession>
<reference evidence="4" key="3">
    <citation type="journal article" date="2017" name="Plant Physiol. Biochem.">
        <title>Differential oxidative and antioxidative response of duckweed Lemna minor toward plant growth promoting/inhibiting bacteria.</title>
        <authorList>
            <person name="Ishizawa H."/>
            <person name="Kuroda M."/>
            <person name="Morikawa M."/>
            <person name="Ike M."/>
        </authorList>
    </citation>
    <scope>NUCLEOTIDE SEQUENCE [LARGE SCALE GENOMIC DNA]</scope>
    <source>
        <strain evidence="4">H3</strain>
    </source>
</reference>
<reference evidence="3 4" key="2">
    <citation type="journal article" date="2017" name="Genome Announc.">
        <title>Draft genome sequence of Aquitalea magnusonii strain H3, a plant growth-promoting bacterium of duckweed Lemna minor.</title>
        <authorList>
            <person name="Ishizawa H."/>
            <person name="Kuroda M."/>
            <person name="Ike M."/>
        </authorList>
    </citation>
    <scope>NUCLEOTIDE SEQUENCE [LARGE SCALE GENOMIC DNA]</scope>
    <source>
        <strain evidence="3 4">H3</strain>
    </source>
</reference>
<gene>
    <name evidence="3" type="ORF">DLM_0771</name>
</gene>
<proteinExistence type="predicted"/>
<dbReference type="AlphaFoldDB" id="A0A3G9GDU8"/>
<dbReference type="InterPro" id="IPR055592">
    <property type="entry name" value="DUF7168"/>
</dbReference>